<dbReference type="GO" id="GO:0032259">
    <property type="term" value="P:methylation"/>
    <property type="evidence" value="ECO:0007669"/>
    <property type="project" value="UniProtKB-KW"/>
</dbReference>
<keyword evidence="3" id="KW-0489">Methyltransferase</keyword>
<accession>A0A4D6DWJ2</accession>
<keyword evidence="7" id="KW-1185">Reference proteome</keyword>
<dbReference type="PANTHER" id="PTHR11548">
    <property type="entry name" value="THYMIDYLATE SYNTHASE 1"/>
    <property type="match status" value="1"/>
</dbReference>
<dbReference type="InterPro" id="IPR045097">
    <property type="entry name" value="Thymidate_synth/dCMP_Mease"/>
</dbReference>
<gene>
    <name evidence="6" type="ORF">pETSU_156</name>
</gene>
<dbReference type="Pfam" id="PF00303">
    <property type="entry name" value="Thymidylat_synt"/>
    <property type="match status" value="2"/>
</dbReference>
<organism evidence="6 7">
    <name type="scientific">Edwardsiella phage pEt-SU</name>
    <dbReference type="NCBI Taxonomy" id="2562142"/>
    <lineage>
        <taxon>Viruses</taxon>
        <taxon>Duplodnaviria</taxon>
        <taxon>Heunggongvirae</taxon>
        <taxon>Uroviricota</taxon>
        <taxon>Caudoviricetes</taxon>
        <taxon>Chimalliviridae</taxon>
        <taxon>Petsuvirus</taxon>
        <taxon>Petsuvirus pEtSU</taxon>
    </lineage>
</organism>
<evidence type="ECO:0000256" key="1">
    <source>
        <dbReference type="ARBA" id="ARBA00009972"/>
    </source>
</evidence>
<proteinExistence type="inferred from homology"/>
<keyword evidence="4" id="KW-0808">Transferase</keyword>
<sequence length="394" mass="45999">MRKVNRYEQWYIETGNRILKEGQFRGDRTGTGVYSLPFINYTHDLRESHPLMTTREFVYDQPITEMIWMMSGSSNIKYLVENGCPFWNSFATKGDEIVQQLLQRSDRIRMYADKRGVSYAEAITMFMHESPEVADALMDKEQIPNVVDLKSPPGELGPVYGVQWRNWPNPDGSTFDQLQYALDQLETNPNNRRIVVDCWNPSFLPDPKKPPRISASEGKMALTPCHFAFGFYTAAIPFHERAELLIKVIDQDQKWSVYPIKTDEKSRSHYEGLFQMYGIPEYYLDVNFVMRSNDWVLGQPANMNMYSALCMMYANELNMVPRYVNYTGWDCHIYSNHLKGWEEINRRWNTGDHKFIDHTVSLNTEPKGLFNYHKSDFSCANYLPDAKIKFPIAI</sequence>
<dbReference type="PANTHER" id="PTHR11548:SF1">
    <property type="entry name" value="THYMIDYLATE SYNTHASE 1"/>
    <property type="match status" value="1"/>
</dbReference>
<dbReference type="GO" id="GO:0006231">
    <property type="term" value="P:dTMP biosynthetic process"/>
    <property type="evidence" value="ECO:0007669"/>
    <property type="project" value="InterPro"/>
</dbReference>
<evidence type="ECO:0000256" key="3">
    <source>
        <dbReference type="ARBA" id="ARBA00022603"/>
    </source>
</evidence>
<dbReference type="EC" id="2.1.1.45" evidence="2"/>
<dbReference type="InterPro" id="IPR023451">
    <property type="entry name" value="Thymidate_synth/dCMP_Mease_dom"/>
</dbReference>
<dbReference type="Gene3D" id="3.30.572.10">
    <property type="entry name" value="Thymidylate synthase/dCMP hydroxymethylase domain"/>
    <property type="match status" value="2"/>
</dbReference>
<feature type="domain" description="Thymidylate synthase/dCMP hydroxymethylase" evidence="5">
    <location>
        <begin position="274"/>
        <end position="394"/>
    </location>
</feature>
<dbReference type="EMBL" id="MK689364">
    <property type="protein sequence ID" value="QBZ70737.1"/>
    <property type="molecule type" value="Genomic_DNA"/>
</dbReference>
<dbReference type="SUPFAM" id="SSF55831">
    <property type="entry name" value="Thymidylate synthase/dCMP hydroxymethylase"/>
    <property type="match status" value="1"/>
</dbReference>
<evidence type="ECO:0000259" key="5">
    <source>
        <dbReference type="Pfam" id="PF00303"/>
    </source>
</evidence>
<evidence type="ECO:0000256" key="4">
    <source>
        <dbReference type="ARBA" id="ARBA00022679"/>
    </source>
</evidence>
<dbReference type="InterPro" id="IPR036926">
    <property type="entry name" value="Thymidate_synth/dCMP_Mease_sf"/>
</dbReference>
<dbReference type="InterPro" id="IPR000398">
    <property type="entry name" value="Thymidylate_synthase"/>
</dbReference>
<dbReference type="GO" id="GO:0004799">
    <property type="term" value="F:thymidylate synthase activity"/>
    <property type="evidence" value="ECO:0007669"/>
    <property type="project" value="UniProtKB-EC"/>
</dbReference>
<evidence type="ECO:0000256" key="2">
    <source>
        <dbReference type="ARBA" id="ARBA00011947"/>
    </source>
</evidence>
<name>A0A4D6DWJ2_9CAUD</name>
<protein>
    <recommendedName>
        <fullName evidence="2">thymidylate synthase</fullName>
        <ecNumber evidence="2">2.1.1.45</ecNumber>
    </recommendedName>
</protein>
<dbReference type="Proteomes" id="UP000297195">
    <property type="component" value="Segment"/>
</dbReference>
<dbReference type="NCBIfam" id="TIGR03284">
    <property type="entry name" value="thym_sym"/>
    <property type="match status" value="1"/>
</dbReference>
<comment type="similarity">
    <text evidence="1">Belongs to the thymidylate synthase family.</text>
</comment>
<reference evidence="6 7" key="1">
    <citation type="submission" date="2019-03" db="EMBL/GenBank/DDBJ databases">
        <authorList>
            <person name="Kim S.G."/>
            <person name="Park S.C."/>
        </authorList>
    </citation>
    <scope>NUCLEOTIDE SEQUENCE [LARGE SCALE GENOMIC DNA]</scope>
</reference>
<evidence type="ECO:0000313" key="7">
    <source>
        <dbReference type="Proteomes" id="UP000297195"/>
    </source>
</evidence>
<feature type="domain" description="Thymidylate synthase/dCMP hydroxymethylase" evidence="5">
    <location>
        <begin position="11"/>
        <end position="234"/>
    </location>
</feature>
<evidence type="ECO:0000313" key="6">
    <source>
        <dbReference type="EMBL" id="QBZ70737.1"/>
    </source>
</evidence>